<evidence type="ECO:0000256" key="4">
    <source>
        <dbReference type="ARBA" id="ARBA00022679"/>
    </source>
</evidence>
<reference evidence="11" key="1">
    <citation type="submission" date="2003-11" db="EMBL/GenBank/DDBJ databases">
        <authorList>
            <person name="Schulte U."/>
            <person name="Aign V."/>
            <person name="Hoheisel J."/>
            <person name="Brandt P."/>
            <person name="Fartmann B."/>
            <person name="Holland R."/>
            <person name="Nyakatura G."/>
            <person name="Mewes H.W."/>
            <person name="Mannhaupt G."/>
        </authorList>
    </citation>
    <scope>NUCLEOTIDE SEQUENCE</scope>
</reference>
<feature type="region of interest" description="Disordered" evidence="9">
    <location>
        <begin position="153"/>
        <end position="175"/>
    </location>
</feature>
<feature type="compositionally biased region" description="Low complexity" evidence="9">
    <location>
        <begin position="246"/>
        <end position="271"/>
    </location>
</feature>
<keyword evidence="6" id="KW-0819">tRNA processing</keyword>
<dbReference type="PhylomeDB" id="Q6MVU7"/>
<evidence type="ECO:0000256" key="2">
    <source>
        <dbReference type="ARBA" id="ARBA00012750"/>
    </source>
</evidence>
<evidence type="ECO:0000313" key="11">
    <source>
        <dbReference type="EMBL" id="CAE76199.1"/>
    </source>
</evidence>
<feature type="domain" description="tRNA wybutosine-synthesizing protein" evidence="10">
    <location>
        <begin position="12"/>
        <end position="330"/>
    </location>
</feature>
<dbReference type="Gene3D" id="3.30.1960.10">
    <property type="entry name" value="tRNA wybutosine-synthesizing-like"/>
    <property type="match status" value="1"/>
</dbReference>
<evidence type="ECO:0000256" key="5">
    <source>
        <dbReference type="ARBA" id="ARBA00022691"/>
    </source>
</evidence>
<dbReference type="InterPro" id="IPR003827">
    <property type="entry name" value="tRNA_yW-synthesising"/>
</dbReference>
<evidence type="ECO:0000256" key="7">
    <source>
        <dbReference type="ARBA" id="ARBA00030554"/>
    </source>
</evidence>
<organism evidence="11">
    <name type="scientific">Neurospora crassa</name>
    <dbReference type="NCBI Taxonomy" id="5141"/>
    <lineage>
        <taxon>Eukaryota</taxon>
        <taxon>Fungi</taxon>
        <taxon>Dikarya</taxon>
        <taxon>Ascomycota</taxon>
        <taxon>Pezizomycotina</taxon>
        <taxon>Sordariomycetes</taxon>
        <taxon>Sordariomycetidae</taxon>
        <taxon>Sordariales</taxon>
        <taxon>Sordariaceae</taxon>
        <taxon>Neurospora</taxon>
    </lineage>
</organism>
<keyword evidence="3" id="KW-0489">Methyltransferase</keyword>
<dbReference type="AlphaFoldDB" id="Q6MVU7"/>
<evidence type="ECO:0000256" key="8">
    <source>
        <dbReference type="ARBA" id="ARBA00049202"/>
    </source>
</evidence>
<evidence type="ECO:0000256" key="1">
    <source>
        <dbReference type="ARBA" id="ARBA00008569"/>
    </source>
</evidence>
<dbReference type="SMR" id="Q6MVU7"/>
<evidence type="ECO:0000256" key="6">
    <source>
        <dbReference type="ARBA" id="ARBA00022694"/>
    </source>
</evidence>
<dbReference type="VEuPathDB" id="FungiDB:NCU02014"/>
<feature type="compositionally biased region" description="Basic and acidic residues" evidence="9">
    <location>
        <begin position="365"/>
        <end position="403"/>
    </location>
</feature>
<dbReference type="GO" id="GO:0008168">
    <property type="term" value="F:methyltransferase activity"/>
    <property type="evidence" value="ECO:0007669"/>
    <property type="project" value="UniProtKB-KW"/>
</dbReference>
<feature type="region of interest" description="Disordered" evidence="9">
    <location>
        <begin position="75"/>
        <end position="118"/>
    </location>
</feature>
<dbReference type="GO" id="GO:0008033">
    <property type="term" value="P:tRNA processing"/>
    <property type="evidence" value="ECO:0007669"/>
    <property type="project" value="UniProtKB-KW"/>
</dbReference>
<feature type="compositionally biased region" description="Low complexity" evidence="9">
    <location>
        <begin position="102"/>
        <end position="117"/>
    </location>
</feature>
<dbReference type="SUPFAM" id="SSF111278">
    <property type="entry name" value="SSo0622-like"/>
    <property type="match status" value="2"/>
</dbReference>
<dbReference type="EC" id="2.1.1.282" evidence="2"/>
<dbReference type="PANTHER" id="PTHR48418">
    <property type="entry name" value="TRNA WYBUTOSINE-SYNTHESIZING PROTEIN 3"/>
    <property type="match status" value="1"/>
</dbReference>
<keyword evidence="5" id="KW-0949">S-adenosyl-L-methionine</keyword>
<evidence type="ECO:0000256" key="3">
    <source>
        <dbReference type="ARBA" id="ARBA00022603"/>
    </source>
</evidence>
<dbReference type="PANTHER" id="PTHR48418:SF1">
    <property type="entry name" value="TRNA WYBUTOSINE-SYNTHESIZING PROTEIN 3"/>
    <property type="match status" value="1"/>
</dbReference>
<reference evidence="11" key="2">
    <citation type="submission" date="2003-11" db="EMBL/GenBank/DDBJ databases">
        <authorList>
            <person name="German Neurospora genome project"/>
        </authorList>
    </citation>
    <scope>NUCLEOTIDE SEQUENCE</scope>
</reference>
<protein>
    <recommendedName>
        <fullName evidence="2">tRNA(Phe) 7-[(3-amino-3-carboxypropyl)-4-demethylwyosine(37)-N(4)]-methyltransferase</fullName>
        <ecNumber evidence="2">2.1.1.282</ecNumber>
    </recommendedName>
    <alternativeName>
        <fullName evidence="7">tRNA(Phe) 7-((3-amino-3-carboxypropyl)-4-demethylwyosine(37)-N(4))-methyltransferase</fullName>
    </alternativeName>
</protein>
<accession>Q6MVU7</accession>
<gene>
    <name evidence="11" type="primary">B15B3.170</name>
</gene>
<feature type="region of interest" description="Disordered" evidence="9">
    <location>
        <begin position="237"/>
        <end position="271"/>
    </location>
</feature>
<proteinExistence type="inferred from homology"/>
<comment type="catalytic activity">
    <reaction evidence="8">
        <text>4-demethyl-7-[(3S)-3-amino-3-carboxypropyl]wyosine(37) in tRNA(Phe) + S-adenosyl-L-methionine = 7-[(3S)-3-amino-3-carboxypropyl]wyosine(37) in tRNA(Phe) + S-adenosyl-L-homocysteine + H(+)</text>
        <dbReference type="Rhea" id="RHEA:36635"/>
        <dbReference type="Rhea" id="RHEA-COMP:10378"/>
        <dbReference type="Rhea" id="RHEA-COMP:10379"/>
        <dbReference type="ChEBI" id="CHEBI:15378"/>
        <dbReference type="ChEBI" id="CHEBI:57856"/>
        <dbReference type="ChEBI" id="CHEBI:59789"/>
        <dbReference type="ChEBI" id="CHEBI:73543"/>
        <dbReference type="ChEBI" id="CHEBI:73550"/>
        <dbReference type="EC" id="2.1.1.282"/>
    </reaction>
</comment>
<feature type="compositionally biased region" description="Acidic residues" evidence="9">
    <location>
        <begin position="85"/>
        <end position="97"/>
    </location>
</feature>
<evidence type="ECO:0000256" key="9">
    <source>
        <dbReference type="SAM" id="MobiDB-lite"/>
    </source>
</evidence>
<evidence type="ECO:0000259" key="10">
    <source>
        <dbReference type="Pfam" id="PF02676"/>
    </source>
</evidence>
<name>Q6MVU7_NEUCS</name>
<dbReference type="Pfam" id="PF02676">
    <property type="entry name" value="TYW3"/>
    <property type="match status" value="1"/>
</dbReference>
<dbReference type="EMBL" id="BX842622">
    <property type="protein sequence ID" value="CAE76199.1"/>
    <property type="molecule type" value="Genomic_DNA"/>
</dbReference>
<dbReference type="GO" id="GO:0032259">
    <property type="term" value="P:methylation"/>
    <property type="evidence" value="ECO:0007669"/>
    <property type="project" value="UniProtKB-KW"/>
</dbReference>
<sequence length="426" mass="46164">MLPPPTPSFLTRKSKILSQLSVPDVEYTDASPKGSVDVAIRELIDEINHGYEGLVTTSSCAGRVSVYLEGVKRKKDNKASGAGDVEGEGEGDGEGGEDGVRASTATSTAAAVAASSSGGKGGGEWLFVSHDPLETVDAKTGREYDGDHWMEVFGLTGNGSEPGSGDDGDGDSQQEQQQRLIHFKFEPMILHILTTSPYHAHLAIQSGMTSGFRETGAVSILPRLTAPFFSSCHQCRTHHNHLQQQPSSSSSSSSPSSSTTTPTPTESVTPNPIVAIRSMGLSFESLIGVQRGSQRQSLVSPEYLSLLVKIANERFEENKKRIARFQEALRLAFGEGATTAGGVEGQKKKKKSGDGESGNAEWEDAEARKQRKREEGLARREEVRRRKEEEEEEKRRKQEDIKEEILEENAGKVDLAEVVLQVPDVL</sequence>
<dbReference type="InterPro" id="IPR036602">
    <property type="entry name" value="tRNA_yW-synthesising-like_sf"/>
</dbReference>
<comment type="similarity">
    <text evidence="1">Belongs to the TYW3 family.</text>
</comment>
<keyword evidence="4" id="KW-0808">Transferase</keyword>
<feature type="region of interest" description="Disordered" evidence="9">
    <location>
        <begin position="339"/>
        <end position="403"/>
    </location>
</feature>